<name>A0A2T4IKT6_9HYPH</name>
<feature type="chain" id="PRO_5015544331" description="Solute-binding protein family 5 domain-containing protein" evidence="4">
    <location>
        <begin position="29"/>
        <end position="517"/>
    </location>
</feature>
<dbReference type="InterPro" id="IPR039424">
    <property type="entry name" value="SBP_5"/>
</dbReference>
<dbReference type="SUPFAM" id="SSF53850">
    <property type="entry name" value="Periplasmic binding protein-like II"/>
    <property type="match status" value="1"/>
</dbReference>
<evidence type="ECO:0000313" key="7">
    <source>
        <dbReference type="Proteomes" id="UP000240259"/>
    </source>
</evidence>
<dbReference type="AlphaFoldDB" id="A0A2T4IKT6"/>
<dbReference type="Proteomes" id="UP000240259">
    <property type="component" value="Unassembled WGS sequence"/>
</dbReference>
<sequence>MVYLTRFRRPLAAAAALLMSLMLVGSLAASEGDTLVVGYGPQPPSLDPHVTTVIPANTLARNIFETLVTLDEDMKIQPGLAQSWSVSEDGRMYRFTLRPGVKFHNGQPLTATDAVASLERWQRYSLPGKNVFQGATWQAEEEHTVVLSLPTPRFNVLDTLASGIAQSAVIMPASIATAAAEKPLTQYIGTGPFRLVDWQQDQMMELQRYEGYTSFGGTQSGTAGDRTPTCGKIQIVFVKDESTRTLGLTTGEYDVANPLPYDSITEVQENDALKLGSYASTMLNLSFNQEKSGFFRDKRARQAINIGIDRLPILTAAAIDQRFFRLNNHLMMRNQKQWTTEVGDTEFNPVDAPNAKRLLKEAGYDGRQLILITTRDYVEMYNSAIVIQQQLQNLGVNVKVESYDWATFVKVRANKEAWDLMVLSVGPKSDPSQLVSLNKDFPGGPRDMQLEDILARIRKAATMEDAQDLYRKLEGWNQSYVPSVRIGEVDYVFAMSKRVQSIQVQNDLILWTTRLSN</sequence>
<comment type="caution">
    <text evidence="6">The sequence shown here is derived from an EMBL/GenBank/DDBJ whole genome shotgun (WGS) entry which is preliminary data.</text>
</comment>
<evidence type="ECO:0000313" key="6">
    <source>
        <dbReference type="EMBL" id="PTE06256.1"/>
    </source>
</evidence>
<evidence type="ECO:0000256" key="4">
    <source>
        <dbReference type="SAM" id="SignalP"/>
    </source>
</evidence>
<keyword evidence="3 4" id="KW-0732">Signal</keyword>
<evidence type="ECO:0000259" key="5">
    <source>
        <dbReference type="Pfam" id="PF00496"/>
    </source>
</evidence>
<dbReference type="PANTHER" id="PTHR30290:SF38">
    <property type="entry name" value="D,D-DIPEPTIDE-BINDING PERIPLASMIC PROTEIN DDPA-RELATED"/>
    <property type="match status" value="1"/>
</dbReference>
<dbReference type="GO" id="GO:0043190">
    <property type="term" value="C:ATP-binding cassette (ABC) transporter complex"/>
    <property type="evidence" value="ECO:0007669"/>
    <property type="project" value="InterPro"/>
</dbReference>
<dbReference type="PIRSF" id="PIRSF002741">
    <property type="entry name" value="MppA"/>
    <property type="match status" value="1"/>
</dbReference>
<comment type="similarity">
    <text evidence="2">Belongs to the bacterial solute-binding protein 5 family.</text>
</comment>
<dbReference type="Gene3D" id="3.10.105.10">
    <property type="entry name" value="Dipeptide-binding Protein, Domain 3"/>
    <property type="match status" value="1"/>
</dbReference>
<organism evidence="6 7">
    <name type="scientific">Mesorhizobium helmanticense</name>
    <dbReference type="NCBI Taxonomy" id="1776423"/>
    <lineage>
        <taxon>Bacteria</taxon>
        <taxon>Pseudomonadati</taxon>
        <taxon>Pseudomonadota</taxon>
        <taxon>Alphaproteobacteria</taxon>
        <taxon>Hyphomicrobiales</taxon>
        <taxon>Phyllobacteriaceae</taxon>
        <taxon>Mesorhizobium</taxon>
    </lineage>
</organism>
<dbReference type="Pfam" id="PF00496">
    <property type="entry name" value="SBP_bac_5"/>
    <property type="match status" value="1"/>
</dbReference>
<evidence type="ECO:0000256" key="1">
    <source>
        <dbReference type="ARBA" id="ARBA00004418"/>
    </source>
</evidence>
<dbReference type="PANTHER" id="PTHR30290">
    <property type="entry name" value="PERIPLASMIC BINDING COMPONENT OF ABC TRANSPORTER"/>
    <property type="match status" value="1"/>
</dbReference>
<keyword evidence="7" id="KW-1185">Reference proteome</keyword>
<dbReference type="Gene3D" id="3.40.190.10">
    <property type="entry name" value="Periplasmic binding protein-like II"/>
    <property type="match status" value="1"/>
</dbReference>
<dbReference type="InterPro" id="IPR000914">
    <property type="entry name" value="SBP_5_dom"/>
</dbReference>
<dbReference type="EMBL" id="PZJX01000080">
    <property type="protein sequence ID" value="PTE06256.1"/>
    <property type="molecule type" value="Genomic_DNA"/>
</dbReference>
<dbReference type="GO" id="GO:0030288">
    <property type="term" value="C:outer membrane-bounded periplasmic space"/>
    <property type="evidence" value="ECO:0007669"/>
    <property type="project" value="UniProtKB-ARBA"/>
</dbReference>
<accession>A0A2T4IKT6</accession>
<evidence type="ECO:0000256" key="2">
    <source>
        <dbReference type="ARBA" id="ARBA00005695"/>
    </source>
</evidence>
<reference evidence="6 7" key="1">
    <citation type="submission" date="2018-03" db="EMBL/GenBank/DDBJ databases">
        <title>Genome sequence of the symbiotic type strain Mesorhizobium helmanticense CSLC115NT isolated from Lotus corniculatus nodules.</title>
        <authorList>
            <person name="Sannazzaro A.I."/>
            <person name="Torres Tejerizo G.A."/>
            <person name="Dip D."/>
            <person name="Caballero M."/>
            <person name="Pistorio M."/>
            <person name="Estrella M.J."/>
        </authorList>
    </citation>
    <scope>NUCLEOTIDE SEQUENCE [LARGE SCALE GENOMIC DNA]</scope>
    <source>
        <strain evidence="6 7">CSLC115N</strain>
    </source>
</reference>
<proteinExistence type="inferred from homology"/>
<comment type="subcellular location">
    <subcellularLocation>
        <location evidence="1">Periplasm</location>
    </subcellularLocation>
</comment>
<protein>
    <recommendedName>
        <fullName evidence="5">Solute-binding protein family 5 domain-containing protein</fullName>
    </recommendedName>
</protein>
<dbReference type="InterPro" id="IPR030678">
    <property type="entry name" value="Peptide/Ni-bd"/>
</dbReference>
<dbReference type="GO" id="GO:1904680">
    <property type="term" value="F:peptide transmembrane transporter activity"/>
    <property type="evidence" value="ECO:0007669"/>
    <property type="project" value="TreeGrafter"/>
</dbReference>
<feature type="signal peptide" evidence="4">
    <location>
        <begin position="1"/>
        <end position="28"/>
    </location>
</feature>
<evidence type="ECO:0000256" key="3">
    <source>
        <dbReference type="ARBA" id="ARBA00022729"/>
    </source>
</evidence>
<dbReference type="GO" id="GO:0015833">
    <property type="term" value="P:peptide transport"/>
    <property type="evidence" value="ECO:0007669"/>
    <property type="project" value="TreeGrafter"/>
</dbReference>
<feature type="domain" description="Solute-binding protein family 5" evidence="5">
    <location>
        <begin position="75"/>
        <end position="431"/>
    </location>
</feature>
<gene>
    <name evidence="6" type="ORF">C9427_32845</name>
</gene>
<dbReference type="OrthoDB" id="9803988at2"/>
<dbReference type="Gene3D" id="3.90.76.10">
    <property type="entry name" value="Dipeptide-binding Protein, Domain 1"/>
    <property type="match status" value="1"/>
</dbReference>